<dbReference type="Proteomes" id="UP000230007">
    <property type="component" value="Unassembled WGS sequence"/>
</dbReference>
<dbReference type="AlphaFoldDB" id="A0A2H0ALW0"/>
<reference evidence="2 3" key="1">
    <citation type="submission" date="2017-09" db="EMBL/GenBank/DDBJ databases">
        <title>Depth-based differentiation of microbial function through sediment-hosted aquifers and enrichment of novel symbionts in the deep terrestrial subsurface.</title>
        <authorList>
            <person name="Probst A.J."/>
            <person name="Ladd B."/>
            <person name="Jarett J.K."/>
            <person name="Geller-Mcgrath D.E."/>
            <person name="Sieber C.M."/>
            <person name="Emerson J.B."/>
            <person name="Anantharaman K."/>
            <person name="Thomas B.C."/>
            <person name="Malmstrom R."/>
            <person name="Stieglmeier M."/>
            <person name="Klingl A."/>
            <person name="Woyke T."/>
            <person name="Ryan C.M."/>
            <person name="Banfield J.F."/>
        </authorList>
    </citation>
    <scope>NUCLEOTIDE SEQUENCE [LARGE SCALE GENOMIC DNA]</scope>
    <source>
        <strain evidence="2">CG23_combo_of_CG06-09_8_20_14_all_42_19</strain>
    </source>
</reference>
<gene>
    <name evidence="2" type="ORF">COX15_00730</name>
</gene>
<accession>A0A2H0ALW0</accession>
<evidence type="ECO:0000313" key="3">
    <source>
        <dbReference type="Proteomes" id="UP000230007"/>
    </source>
</evidence>
<comment type="caution">
    <text evidence="2">The sequence shown here is derived from an EMBL/GenBank/DDBJ whole genome shotgun (WGS) entry which is preliminary data.</text>
</comment>
<proteinExistence type="predicted"/>
<name>A0A2H0ALW0_9BACT</name>
<keyword evidence="1" id="KW-1133">Transmembrane helix</keyword>
<keyword evidence="1" id="KW-0812">Transmembrane</keyword>
<feature type="transmembrane region" description="Helical" evidence="1">
    <location>
        <begin position="55"/>
        <end position="77"/>
    </location>
</feature>
<organism evidence="2 3">
    <name type="scientific">Candidatus Colwellbacteria bacterium CG23_combo_of_CG06-09_8_20_14_all_42_19</name>
    <dbReference type="NCBI Taxonomy" id="1974541"/>
    <lineage>
        <taxon>Bacteria</taxon>
        <taxon>Candidatus Colwelliibacteriota</taxon>
    </lineage>
</organism>
<keyword evidence="1" id="KW-0472">Membrane</keyword>
<evidence type="ECO:0000256" key="1">
    <source>
        <dbReference type="SAM" id="Phobius"/>
    </source>
</evidence>
<sequence length="167" mass="18425">MKEIELIKNLRSLKSISPRAEYASHSKMVILSFQRKLHPQWEIVGRGVLAESFNFGLSMVLTAVILVLILGGATSLLRPIFLNNLPGVDAEGLITEADTITKDIDIQLSEAEYYAVTAKETAVALKETSLNGPAHVNPLLIQNEIKTLDFENPKNSNIDDLLNKLSQ</sequence>
<evidence type="ECO:0000313" key="2">
    <source>
        <dbReference type="EMBL" id="PIP46416.1"/>
    </source>
</evidence>
<dbReference type="EMBL" id="PCSK01000014">
    <property type="protein sequence ID" value="PIP46416.1"/>
    <property type="molecule type" value="Genomic_DNA"/>
</dbReference>
<protein>
    <submittedName>
        <fullName evidence="2">Uncharacterized protein</fullName>
    </submittedName>
</protein>